<sequence>MDELCVFDVGGVKATLRELRLSDDREGMLEGTPLLHRKMRLMQLEPRRAANQGLHIDGLDAIRADVEARTETWLPRMRAEARLTRFETRPDSPGLGRAVLSVLWFQSPGDDAFTRLAAIVAPLDWTALSLFEPDDGD</sequence>
<dbReference type="RefSeq" id="WP_184792988.1">
    <property type="nucleotide sequence ID" value="NZ_BONT01000103.1"/>
</dbReference>
<dbReference type="AlphaFoldDB" id="A0A841G766"/>
<keyword evidence="2" id="KW-1185">Reference proteome</keyword>
<organism evidence="1 2">
    <name type="scientific">Phytomonospora endophytica</name>
    <dbReference type="NCBI Taxonomy" id="714109"/>
    <lineage>
        <taxon>Bacteria</taxon>
        <taxon>Bacillati</taxon>
        <taxon>Actinomycetota</taxon>
        <taxon>Actinomycetes</taxon>
        <taxon>Micromonosporales</taxon>
        <taxon>Micromonosporaceae</taxon>
        <taxon>Phytomonospora</taxon>
    </lineage>
</organism>
<comment type="caution">
    <text evidence="1">The sequence shown here is derived from an EMBL/GenBank/DDBJ whole genome shotgun (WGS) entry which is preliminary data.</text>
</comment>
<evidence type="ECO:0000313" key="1">
    <source>
        <dbReference type="EMBL" id="MBB6039910.1"/>
    </source>
</evidence>
<dbReference type="EMBL" id="JACHGT010000027">
    <property type="protein sequence ID" value="MBB6039910.1"/>
    <property type="molecule type" value="Genomic_DNA"/>
</dbReference>
<gene>
    <name evidence="1" type="ORF">HNR73_007809</name>
</gene>
<protein>
    <submittedName>
        <fullName evidence="1">Uncharacterized protein</fullName>
    </submittedName>
</protein>
<accession>A0A841G766</accession>
<reference evidence="1 2" key="1">
    <citation type="submission" date="2020-08" db="EMBL/GenBank/DDBJ databases">
        <title>Genomic Encyclopedia of Type Strains, Phase IV (KMG-IV): sequencing the most valuable type-strain genomes for metagenomic binning, comparative biology and taxonomic classification.</title>
        <authorList>
            <person name="Goeker M."/>
        </authorList>
    </citation>
    <scope>NUCLEOTIDE SEQUENCE [LARGE SCALE GENOMIC DNA]</scope>
    <source>
        <strain evidence="1 2">YIM 65646</strain>
    </source>
</reference>
<dbReference type="Proteomes" id="UP000548476">
    <property type="component" value="Unassembled WGS sequence"/>
</dbReference>
<evidence type="ECO:0000313" key="2">
    <source>
        <dbReference type="Proteomes" id="UP000548476"/>
    </source>
</evidence>
<name>A0A841G766_9ACTN</name>
<proteinExistence type="predicted"/>